<sequence length="153" mass="16784">MSSSMSFASPPSRLPDPHYQSVFYEGVPTKRFFAWVIDVALITLITVTLGILTLTALFWFWPLVYLTVSFLYRTITIAGGSATLGMRIMNLQLRGPTGERLSGGEATIHTLAYLTCSAFALPQLISLVLIVIGDKHQGLHDMLIGSAAINRPR</sequence>
<comment type="caution">
    <text evidence="7">The sequence shown here is derived from an EMBL/GenBank/DDBJ whole genome shotgun (WGS) entry which is preliminary data.</text>
</comment>
<feature type="transmembrane region" description="Helical" evidence="5">
    <location>
        <begin position="32"/>
        <end position="58"/>
    </location>
</feature>
<reference evidence="7 8" key="1">
    <citation type="submission" date="2018-10" db="EMBL/GenBank/DDBJ databases">
        <authorList>
            <person name="Jung H.S."/>
            <person name="Jeon C.O."/>
        </authorList>
    </citation>
    <scope>NUCLEOTIDE SEQUENCE [LARGE SCALE GENOMIC DNA]</scope>
    <source>
        <strain evidence="7 8">MA-7-27</strain>
    </source>
</reference>
<keyword evidence="4 5" id="KW-0472">Membrane</keyword>
<evidence type="ECO:0000256" key="2">
    <source>
        <dbReference type="ARBA" id="ARBA00022692"/>
    </source>
</evidence>
<evidence type="ECO:0000313" key="8">
    <source>
        <dbReference type="Proteomes" id="UP000281343"/>
    </source>
</evidence>
<evidence type="ECO:0000256" key="5">
    <source>
        <dbReference type="SAM" id="Phobius"/>
    </source>
</evidence>
<keyword evidence="2 5" id="KW-0812">Transmembrane</keyword>
<dbReference type="Proteomes" id="UP000281343">
    <property type="component" value="Unassembled WGS sequence"/>
</dbReference>
<accession>A0A3L9Y3U9</accession>
<organism evidence="7 8">
    <name type="scientific">Rhodophyticola porphyridii</name>
    <dbReference type="NCBI Taxonomy" id="1852017"/>
    <lineage>
        <taxon>Bacteria</taxon>
        <taxon>Pseudomonadati</taxon>
        <taxon>Pseudomonadota</taxon>
        <taxon>Alphaproteobacteria</taxon>
        <taxon>Rhodobacterales</taxon>
        <taxon>Roseobacteraceae</taxon>
        <taxon>Rhodophyticola</taxon>
    </lineage>
</organism>
<feature type="transmembrane region" description="Helical" evidence="5">
    <location>
        <begin position="110"/>
        <end position="132"/>
    </location>
</feature>
<evidence type="ECO:0000313" key="7">
    <source>
        <dbReference type="EMBL" id="RMA41998.1"/>
    </source>
</evidence>
<dbReference type="AlphaFoldDB" id="A0A3L9Y3U9"/>
<dbReference type="GO" id="GO:0016020">
    <property type="term" value="C:membrane"/>
    <property type="evidence" value="ECO:0007669"/>
    <property type="project" value="UniProtKB-SubCell"/>
</dbReference>
<evidence type="ECO:0000256" key="1">
    <source>
        <dbReference type="ARBA" id="ARBA00004141"/>
    </source>
</evidence>
<dbReference type="EMBL" id="RCNT01000005">
    <property type="protein sequence ID" value="RMA41998.1"/>
    <property type="molecule type" value="Genomic_DNA"/>
</dbReference>
<comment type="subcellular location">
    <subcellularLocation>
        <location evidence="1">Membrane</location>
        <topology evidence="1">Multi-pass membrane protein</topology>
    </subcellularLocation>
</comment>
<proteinExistence type="predicted"/>
<protein>
    <submittedName>
        <fullName evidence="7">RDD family protein</fullName>
    </submittedName>
</protein>
<gene>
    <name evidence="7" type="ORF">D9R08_11030</name>
</gene>
<keyword evidence="8" id="KW-1185">Reference proteome</keyword>
<feature type="domain" description="RDD" evidence="6">
    <location>
        <begin position="28"/>
        <end position="144"/>
    </location>
</feature>
<dbReference type="Pfam" id="PF06271">
    <property type="entry name" value="RDD"/>
    <property type="match status" value="1"/>
</dbReference>
<dbReference type="InterPro" id="IPR010432">
    <property type="entry name" value="RDD"/>
</dbReference>
<evidence type="ECO:0000256" key="4">
    <source>
        <dbReference type="ARBA" id="ARBA00023136"/>
    </source>
</evidence>
<evidence type="ECO:0000259" key="6">
    <source>
        <dbReference type="Pfam" id="PF06271"/>
    </source>
</evidence>
<evidence type="ECO:0000256" key="3">
    <source>
        <dbReference type="ARBA" id="ARBA00022989"/>
    </source>
</evidence>
<keyword evidence="3 5" id="KW-1133">Transmembrane helix</keyword>
<name>A0A3L9Y3U9_9RHOB</name>
<feature type="transmembrane region" description="Helical" evidence="5">
    <location>
        <begin position="70"/>
        <end position="90"/>
    </location>
</feature>